<keyword evidence="3" id="KW-0442">Lipid degradation</keyword>
<feature type="region of interest" description="Disordered" evidence="4">
    <location>
        <begin position="147"/>
        <end position="173"/>
    </location>
</feature>
<dbReference type="Pfam" id="PF00788">
    <property type="entry name" value="RA"/>
    <property type="match status" value="1"/>
</dbReference>
<dbReference type="EC" id="3.1.4.11" evidence="3"/>
<evidence type="ECO:0000259" key="8">
    <source>
        <dbReference type="PROSITE" id="PS50009"/>
    </source>
</evidence>
<dbReference type="SUPFAM" id="SSF54236">
    <property type="entry name" value="Ubiquitin-like"/>
    <property type="match status" value="2"/>
</dbReference>
<dbReference type="Gene3D" id="1.10.840.10">
    <property type="entry name" value="Ras guanine-nucleotide exchange factors catalytic domain"/>
    <property type="match status" value="1"/>
</dbReference>
<dbReference type="CDD" id="cd16203">
    <property type="entry name" value="EFh_PI-PLCepsilon"/>
    <property type="match status" value="1"/>
</dbReference>
<dbReference type="SUPFAM" id="SSF47473">
    <property type="entry name" value="EF-hand"/>
    <property type="match status" value="1"/>
</dbReference>
<dbReference type="FunFam" id="3.20.20.190:FF:000090">
    <property type="entry name" value="Phosphoinositide phospholipase C"/>
    <property type="match status" value="1"/>
</dbReference>
<evidence type="ECO:0000259" key="6">
    <source>
        <dbReference type="PROSITE" id="PS50004"/>
    </source>
</evidence>
<dbReference type="Pfam" id="PF00387">
    <property type="entry name" value="PI-PLC-Y"/>
    <property type="match status" value="1"/>
</dbReference>
<gene>
    <name evidence="10" type="ORF">ACEWY4_021130</name>
</gene>
<feature type="compositionally biased region" description="Basic and acidic residues" evidence="4">
    <location>
        <begin position="1408"/>
        <end position="1417"/>
    </location>
</feature>
<proteinExistence type="predicted"/>
<feature type="region of interest" description="Disordered" evidence="4">
    <location>
        <begin position="851"/>
        <end position="926"/>
    </location>
</feature>
<evidence type="ECO:0000259" key="7">
    <source>
        <dbReference type="PROSITE" id="PS50008"/>
    </source>
</evidence>
<dbReference type="PROSITE" id="PS50007">
    <property type="entry name" value="PIPLC_X_DOMAIN"/>
    <property type="match status" value="1"/>
</dbReference>
<accession>A0ABD1J838</accession>
<evidence type="ECO:0000256" key="5">
    <source>
        <dbReference type="SAM" id="Phobius"/>
    </source>
</evidence>
<dbReference type="InterPro" id="IPR046973">
    <property type="entry name" value="PLC-epsilon1_cat"/>
</dbReference>
<evidence type="ECO:0000259" key="9">
    <source>
        <dbReference type="PROSITE" id="PS50200"/>
    </source>
</evidence>
<dbReference type="EMBL" id="JBHFQA010000018">
    <property type="protein sequence ID" value="KAL2083357.1"/>
    <property type="molecule type" value="Genomic_DNA"/>
</dbReference>
<dbReference type="InterPro" id="IPR000159">
    <property type="entry name" value="RA_dom"/>
</dbReference>
<evidence type="ECO:0000256" key="2">
    <source>
        <dbReference type="PROSITE-ProRule" id="PRU00168"/>
    </source>
</evidence>
<dbReference type="SMART" id="SM00148">
    <property type="entry name" value="PLCXc"/>
    <property type="match status" value="1"/>
</dbReference>
<dbReference type="SMART" id="SM00239">
    <property type="entry name" value="C2"/>
    <property type="match status" value="1"/>
</dbReference>
<dbReference type="PROSITE" id="PS50009">
    <property type="entry name" value="RASGEF_CAT"/>
    <property type="match status" value="1"/>
</dbReference>
<dbReference type="PANTHER" id="PTHR10336">
    <property type="entry name" value="PHOSPHOINOSITIDE-SPECIFIC PHOSPHOLIPASE C FAMILY PROTEIN"/>
    <property type="match status" value="1"/>
</dbReference>
<dbReference type="SMART" id="SM00314">
    <property type="entry name" value="RA"/>
    <property type="match status" value="2"/>
</dbReference>
<dbReference type="GO" id="GO:0005085">
    <property type="term" value="F:guanyl-nucleotide exchange factor activity"/>
    <property type="evidence" value="ECO:0007669"/>
    <property type="project" value="UniProtKB-KW"/>
</dbReference>
<feature type="region of interest" description="Disordered" evidence="4">
    <location>
        <begin position="1342"/>
        <end position="1427"/>
    </location>
</feature>
<dbReference type="PANTHER" id="PTHR10336:SF6">
    <property type="entry name" value="1-PHOSPHATIDYLINOSITOL 4,5-BISPHOSPHATE PHOSPHODIESTERASE EPSILON-1"/>
    <property type="match status" value="1"/>
</dbReference>
<dbReference type="SUPFAM" id="SSF49562">
    <property type="entry name" value="C2 domain (Calcium/lipid-binding domain, CaLB)"/>
    <property type="match status" value="1"/>
</dbReference>
<feature type="compositionally biased region" description="Acidic residues" evidence="4">
    <location>
        <begin position="1363"/>
        <end position="1385"/>
    </location>
</feature>
<comment type="catalytic activity">
    <reaction evidence="3">
        <text>a 1,2-diacyl-sn-glycero-3-phospho-(1D-myo-inositol-4,5-bisphosphate) + H2O = 1D-myo-inositol 1,4,5-trisphosphate + a 1,2-diacyl-sn-glycerol + H(+)</text>
        <dbReference type="Rhea" id="RHEA:33179"/>
        <dbReference type="ChEBI" id="CHEBI:15377"/>
        <dbReference type="ChEBI" id="CHEBI:15378"/>
        <dbReference type="ChEBI" id="CHEBI:17815"/>
        <dbReference type="ChEBI" id="CHEBI:58456"/>
        <dbReference type="ChEBI" id="CHEBI:203600"/>
        <dbReference type="EC" id="3.1.4.11"/>
    </reaction>
</comment>
<evidence type="ECO:0000256" key="3">
    <source>
        <dbReference type="RuleBase" id="RU361133"/>
    </source>
</evidence>
<keyword evidence="1" id="KW-0807">Transducer</keyword>
<dbReference type="Gene3D" id="2.60.40.150">
    <property type="entry name" value="C2 domain"/>
    <property type="match status" value="1"/>
</dbReference>
<dbReference type="PROSITE" id="PS50200">
    <property type="entry name" value="RA"/>
    <property type="match status" value="1"/>
</dbReference>
<feature type="compositionally biased region" description="Basic residues" evidence="4">
    <location>
        <begin position="259"/>
        <end position="277"/>
    </location>
</feature>
<keyword evidence="5" id="KW-1133">Transmembrane helix</keyword>
<evidence type="ECO:0000256" key="4">
    <source>
        <dbReference type="SAM" id="MobiDB-lite"/>
    </source>
</evidence>
<dbReference type="SMART" id="SM00149">
    <property type="entry name" value="PLCYc"/>
    <property type="match status" value="1"/>
</dbReference>
<dbReference type="CDD" id="cd08596">
    <property type="entry name" value="PI-PLCc_epsilon"/>
    <property type="match status" value="1"/>
</dbReference>
<dbReference type="FunFam" id="2.60.40.150:FF:000085">
    <property type="entry name" value="Phosphoinositide phospholipase C"/>
    <property type="match status" value="1"/>
</dbReference>
<reference evidence="10 11" key="1">
    <citation type="submission" date="2024-09" db="EMBL/GenBank/DDBJ databases">
        <title>A chromosome-level genome assembly of Gray's grenadier anchovy, Coilia grayii.</title>
        <authorList>
            <person name="Fu Z."/>
        </authorList>
    </citation>
    <scope>NUCLEOTIDE SEQUENCE [LARGE SCALE GENOMIC DNA]</scope>
    <source>
        <strain evidence="10">G4</strain>
        <tissue evidence="10">Muscle</tissue>
    </source>
</reference>
<dbReference type="Pfam" id="PF09279">
    <property type="entry name" value="EF-hand_like"/>
    <property type="match status" value="1"/>
</dbReference>
<dbReference type="InterPro" id="IPR029071">
    <property type="entry name" value="Ubiquitin-like_domsf"/>
</dbReference>
<dbReference type="InterPro" id="IPR000008">
    <property type="entry name" value="C2_dom"/>
</dbReference>
<dbReference type="SUPFAM" id="SSF48366">
    <property type="entry name" value="Ras GEF"/>
    <property type="match status" value="1"/>
</dbReference>
<keyword evidence="11" id="KW-1185">Reference proteome</keyword>
<dbReference type="GO" id="GO:0007165">
    <property type="term" value="P:signal transduction"/>
    <property type="evidence" value="ECO:0007669"/>
    <property type="project" value="UniProtKB-KW"/>
</dbReference>
<feature type="domain" description="Ras-associating" evidence="9">
    <location>
        <begin position="1933"/>
        <end position="2031"/>
    </location>
</feature>
<keyword evidence="2" id="KW-0344">Guanine-nucleotide releasing factor</keyword>
<dbReference type="CDD" id="cd00275">
    <property type="entry name" value="C2_PLC_like"/>
    <property type="match status" value="1"/>
</dbReference>
<feature type="compositionally biased region" description="Low complexity" evidence="4">
    <location>
        <begin position="341"/>
        <end position="354"/>
    </location>
</feature>
<keyword evidence="3" id="KW-0443">Lipid metabolism</keyword>
<dbReference type="CDD" id="cd01780">
    <property type="entry name" value="RA2_PLC-epsilon"/>
    <property type="match status" value="1"/>
</dbReference>
<feature type="compositionally biased region" description="Polar residues" evidence="4">
    <location>
        <begin position="851"/>
        <end position="872"/>
    </location>
</feature>
<keyword evidence="5" id="KW-0472">Membrane</keyword>
<dbReference type="InterPro" id="IPR000909">
    <property type="entry name" value="PLipase_C_PInositol-sp_X_dom"/>
</dbReference>
<dbReference type="InterPro" id="IPR046974">
    <property type="entry name" value="PLC_epsilon1_EF"/>
</dbReference>
<sequence>MNLSFEIIDVHGTVKRRAGLRSNGSSGHDPTSWANWNCCEVKASSGDHQRGLSFVWSITATVVYSVGGECCGCESWLLHSCQTQLSSQRRLCVCGVCALCVLCVTGASLYWATSQRTRVSPRLSGAFQEAVASLGVGGGTRSCPSSFNASTPSRAMPTERQLSSPMAGCSGGGAGGGSSGGLFPPASGGNANASATAAGNGAVSGISRELVDLRHLIQFPEEIAAVLTEQELQLYRRVLPLDYLAFLTHDLTLPHAAPHHLHQHQHQHHHHHTHHQGHHQDHHQNQGQGQEHGHMAPLREGQIQGRSQAQQHHTHHQGHQQGQGQEHVAPLREGQIQGRSQPQQQPQQHHPQQQHPHHPQLRVSLSAPAMSVSSQQPSAVEDLVSRFNEVSSWVTWLILTAGSMEEKREVFSYLVHTARCCWNLGNYNAVMEFLAGLRSRKVLKMWQFMSQSDIETMRRLKDAMAQHETCAEYRRALCRARNIPGCRVVPFCGVFLKELAGSLDGAASLISLRPCKDSVEFVTDYTGQDHFLQRAGPNGLTNQEKEATVNNILQTIRSCHRSLEAEEGEEPCSNGNAPSRQNSLRERSRNQFIVGDLSDSETDLSDQSKAEPDFQAVEETQRAFGHGTELVPWYVLSIRADVHQFLLQGATVIHYEQDTHQTARCLLRLQTDNCFLTWAKIHSGCPSNGRLRSPGATGGSGQDFPHVRPQWCGQSVLCGLADGFLDLGVVKGVFLGHPGADMASVCAQNKLPVVLSAQECALTLLYGTHTTENRLLHFVGPTHTVRSLHDGLGRLVSGLRRMRRFPDQRLHWLRRQYVSLYQEDGRYEGPTLAQAIELFGGRRWNNPLNMTANQKSSSLATTTNQKSSNLIMNTNKKKKKTLMRGDSGDATDDETVSRKVKSSREVLGRSGSDPSDSVDQDELDDSGSFGLPGPFSLSVSKALPLSTSSSSTSSASSSNNSLSAASSTGNWSGRVLAGRGKSSLKSFENLMGSDSTMSFTEFVELFKSFSVRSRKDLKELFDAHAVSCSRAACDAVPLYTNLIIDDKLSTSQPDLDLLTRTGADVGLSLRARAPVSDGQRQIWDAIAASSIVSNGTGVESASLGTQAWGISQLSAFLANYQREHHSYDQTLSIIQRFEPCANMRQMGWLSFEGFARFLMDKDNFASKLEETQVNVQELQYPLSYYYIESSHNTYLTGHQLKGESSVELYSQVLLQGCRSVELDCWDGDDGMPIIYHGHTLTTRIPFKDVVEAVNRSAFVTSDLPVILSIENHCSLPQQRKMADIFKTVFGDKLVTKFLFESDFSDDPLLPSPWQLRGKILLKNKKLKAHQAPVDILKQKAHQLASMQAQASNGHVPVTSPGANEEEEEEEDEYDYDYESLSDDNILEDRPEGKLSSSGEKFQFESSDEIPKRVKKGDGANQSKGKIFDMDLGEEFNLPRSKKEGRQIAQELSDLIIYCQAVKFPGLSTLNTSGSARGKDRKSRKSIFGNTPGKSVPGEPVPLSRSSGKGVLESSRLSWEEQASSAVGPSPSPSPSLSALIRTPKCYHVSSVNENAAKRLCRRYSQKLMQHTCSQLLRTYPAATRIDSTNPNPLLFWLHGIQLVALNYQTDDLPLQLNTALFESGGGCGYVLKPPVLWDRSCPLYRHFSPLERDLEGLCPAQYSLTIISGQNVCPGNTSASPCVEVDVLGMQADAAHFRTKAAHRNALNPMWGQSFQFPVVMEDLAFLRFTVVEHSSSQVTAQRILPIKALRPGYRHLQLRNQHNEPLEISSLFIFSRRADENTTGNTLPAAWLFNTEERRAAVQYKVTIHGVPGPEPFTVVCVGERTTAAQLINKLLPSCSSSPSDVFLLEEKQPLARERGERGEARGKAPLQRVLGPEEEVLKVLNSWNPEEGYLARLCLKTKEENLTETSAATERAEELTSGAVDEDSFLVHVHDVSPEQPRTVIKATRHSTAQDIIYQTLSKAKHCSGLLCGPDASSYVLLEEVSKETPGWRAPPKSVQRVLCDHECVFQAQSRWKGAGKFILKLKEQVQTVRDERGRRGLSLAGELKRLTGRSRGVWMGVQAGLELGHTNATLTGGLCEGLKLWLAGNRPGAGRETLGHSHSLPSQPPHLLWNWKIHK</sequence>
<keyword evidence="3" id="KW-0378">Hydrolase</keyword>
<dbReference type="GO" id="GO:0004435">
    <property type="term" value="F:phosphatidylinositol-4,5-bisphosphate phospholipase C activity"/>
    <property type="evidence" value="ECO:0007669"/>
    <property type="project" value="UniProtKB-EC"/>
</dbReference>
<organism evidence="10 11">
    <name type="scientific">Coilia grayii</name>
    <name type="common">Gray's grenadier anchovy</name>
    <dbReference type="NCBI Taxonomy" id="363190"/>
    <lineage>
        <taxon>Eukaryota</taxon>
        <taxon>Metazoa</taxon>
        <taxon>Chordata</taxon>
        <taxon>Craniata</taxon>
        <taxon>Vertebrata</taxon>
        <taxon>Euteleostomi</taxon>
        <taxon>Actinopterygii</taxon>
        <taxon>Neopterygii</taxon>
        <taxon>Teleostei</taxon>
        <taxon>Clupei</taxon>
        <taxon>Clupeiformes</taxon>
        <taxon>Clupeoidei</taxon>
        <taxon>Engraulidae</taxon>
        <taxon>Coilinae</taxon>
        <taxon>Coilia</taxon>
    </lineage>
</organism>
<dbReference type="InterPro" id="IPR035892">
    <property type="entry name" value="C2_domain_sf"/>
</dbReference>
<dbReference type="InterPro" id="IPR001711">
    <property type="entry name" value="PLipase_C_Pinositol-sp_Y"/>
</dbReference>
<protein>
    <recommendedName>
        <fullName evidence="3">Phosphoinositide phospholipase C</fullName>
        <ecNumber evidence="3">3.1.4.11</ecNumber>
    </recommendedName>
</protein>
<feature type="compositionally biased region" description="Acidic residues" evidence="4">
    <location>
        <begin position="916"/>
        <end position="925"/>
    </location>
</feature>
<dbReference type="InterPro" id="IPR036964">
    <property type="entry name" value="RASGEF_cat_dom_sf"/>
</dbReference>
<feature type="transmembrane region" description="Helical" evidence="5">
    <location>
        <begin position="91"/>
        <end position="112"/>
    </location>
</feature>
<dbReference type="GO" id="GO:0016042">
    <property type="term" value="P:lipid catabolic process"/>
    <property type="evidence" value="ECO:0007669"/>
    <property type="project" value="UniProtKB-KW"/>
</dbReference>
<dbReference type="InterPro" id="IPR023578">
    <property type="entry name" value="Ras_GEF_dom_sf"/>
</dbReference>
<dbReference type="Pfam" id="PF00168">
    <property type="entry name" value="C2"/>
    <property type="match status" value="1"/>
</dbReference>
<comment type="caution">
    <text evidence="10">The sequence shown here is derived from an EMBL/GenBank/DDBJ whole genome shotgun (WGS) entry which is preliminary data.</text>
</comment>
<dbReference type="InterPro" id="IPR015359">
    <property type="entry name" value="PLC_EF-hand-like"/>
</dbReference>
<dbReference type="Gene3D" id="3.20.20.190">
    <property type="entry name" value="Phosphatidylinositol (PI) phosphodiesterase"/>
    <property type="match status" value="1"/>
</dbReference>
<dbReference type="Pfam" id="PF00617">
    <property type="entry name" value="RasGEF"/>
    <property type="match status" value="1"/>
</dbReference>
<dbReference type="Proteomes" id="UP001591681">
    <property type="component" value="Unassembled WGS sequence"/>
</dbReference>
<feature type="domain" description="C2" evidence="6">
    <location>
        <begin position="1642"/>
        <end position="1767"/>
    </location>
</feature>
<dbReference type="SMART" id="SM00147">
    <property type="entry name" value="RasGEF"/>
    <property type="match status" value="1"/>
</dbReference>
<dbReference type="Gene3D" id="1.10.238.10">
    <property type="entry name" value="EF-hand"/>
    <property type="match status" value="1"/>
</dbReference>
<keyword evidence="5" id="KW-0812">Transmembrane</keyword>
<dbReference type="InterPro" id="IPR001192">
    <property type="entry name" value="PI-PLC_fam"/>
</dbReference>
<feature type="region of interest" description="Disordered" evidence="4">
    <location>
        <begin position="259"/>
        <end position="360"/>
    </location>
</feature>
<evidence type="ECO:0000313" key="11">
    <source>
        <dbReference type="Proteomes" id="UP001591681"/>
    </source>
</evidence>
<feature type="region of interest" description="Disordered" evidence="4">
    <location>
        <begin position="948"/>
        <end position="970"/>
    </location>
</feature>
<name>A0ABD1J838_9TELE</name>
<feature type="domain" description="PI-PLC Y-box" evidence="7">
    <location>
        <begin position="1546"/>
        <end position="1636"/>
    </location>
</feature>
<feature type="region of interest" description="Disordered" evidence="4">
    <location>
        <begin position="1468"/>
        <end position="1508"/>
    </location>
</feature>
<dbReference type="InterPro" id="IPR028398">
    <property type="entry name" value="PLC-epsilon1_RA2"/>
</dbReference>
<feature type="domain" description="Ras-GEF" evidence="8">
    <location>
        <begin position="345"/>
        <end position="566"/>
    </location>
</feature>
<dbReference type="Pfam" id="PF00388">
    <property type="entry name" value="PI-PLC-X"/>
    <property type="match status" value="1"/>
</dbReference>
<dbReference type="PROSITE" id="PS50008">
    <property type="entry name" value="PIPLC_Y_DOMAIN"/>
    <property type="match status" value="1"/>
</dbReference>
<dbReference type="InterPro" id="IPR017946">
    <property type="entry name" value="PLC-like_Pdiesterase_TIM-brl"/>
</dbReference>
<evidence type="ECO:0000313" key="10">
    <source>
        <dbReference type="EMBL" id="KAL2083357.1"/>
    </source>
</evidence>
<dbReference type="PRINTS" id="PR00390">
    <property type="entry name" value="PHPHLIPASEC"/>
</dbReference>
<dbReference type="PROSITE" id="PS50004">
    <property type="entry name" value="C2"/>
    <property type="match status" value="1"/>
</dbReference>
<dbReference type="Gene3D" id="3.10.20.90">
    <property type="entry name" value="Phosphatidylinositol 3-kinase Catalytic Subunit, Chain A, domain 1"/>
    <property type="match status" value="2"/>
</dbReference>
<dbReference type="InterPro" id="IPR011992">
    <property type="entry name" value="EF-hand-dom_pair"/>
</dbReference>
<dbReference type="SUPFAM" id="SSF51695">
    <property type="entry name" value="PLC-like phosphodiesterases"/>
    <property type="match status" value="1"/>
</dbReference>
<evidence type="ECO:0000256" key="1">
    <source>
        <dbReference type="ARBA" id="ARBA00023224"/>
    </source>
</evidence>
<feature type="compositionally biased region" description="Low complexity" evidence="4">
    <location>
        <begin position="948"/>
        <end position="968"/>
    </location>
</feature>
<dbReference type="InterPro" id="IPR001895">
    <property type="entry name" value="RASGEF_cat_dom"/>
</dbReference>